<evidence type="ECO:0000313" key="2">
    <source>
        <dbReference type="WBParaSite" id="ACAC_0000092301-mRNA-1"/>
    </source>
</evidence>
<keyword evidence="1" id="KW-1185">Reference proteome</keyword>
<dbReference type="Proteomes" id="UP000035642">
    <property type="component" value="Unassembled WGS sequence"/>
</dbReference>
<sequence>MLITEGYAFWILEISQNRGDRKRNTNAFSNCVSTDWCPQLRAVIARTLTASLAGIGVGTVQVVTERKCGGVDDVTGCTLYNSKISRKVSTL</sequence>
<evidence type="ECO:0000313" key="1">
    <source>
        <dbReference type="Proteomes" id="UP000035642"/>
    </source>
</evidence>
<protein>
    <submittedName>
        <fullName evidence="2">Secreted protein</fullName>
    </submittedName>
</protein>
<dbReference type="AlphaFoldDB" id="A0A0K0CUL3"/>
<proteinExistence type="predicted"/>
<accession>A0A0K0CUL3</accession>
<name>A0A0K0CUL3_ANGCA</name>
<reference evidence="2" key="2">
    <citation type="submission" date="2017-02" db="UniProtKB">
        <authorList>
            <consortium name="WormBaseParasite"/>
        </authorList>
    </citation>
    <scope>IDENTIFICATION</scope>
</reference>
<organism evidence="1 2">
    <name type="scientific">Angiostrongylus cantonensis</name>
    <name type="common">Rat lungworm</name>
    <dbReference type="NCBI Taxonomy" id="6313"/>
    <lineage>
        <taxon>Eukaryota</taxon>
        <taxon>Metazoa</taxon>
        <taxon>Ecdysozoa</taxon>
        <taxon>Nematoda</taxon>
        <taxon>Chromadorea</taxon>
        <taxon>Rhabditida</taxon>
        <taxon>Rhabditina</taxon>
        <taxon>Rhabditomorpha</taxon>
        <taxon>Strongyloidea</taxon>
        <taxon>Metastrongylidae</taxon>
        <taxon>Angiostrongylus</taxon>
    </lineage>
</organism>
<reference evidence="1" key="1">
    <citation type="submission" date="2012-09" db="EMBL/GenBank/DDBJ databases">
        <authorList>
            <person name="Martin A.A."/>
        </authorList>
    </citation>
    <scope>NUCLEOTIDE SEQUENCE</scope>
</reference>
<dbReference type="WBParaSite" id="ACAC_0000092301-mRNA-1">
    <property type="protein sequence ID" value="ACAC_0000092301-mRNA-1"/>
    <property type="gene ID" value="ACAC_0000092301"/>
</dbReference>